<keyword evidence="6" id="KW-1185">Reference proteome</keyword>
<feature type="compositionally biased region" description="Polar residues" evidence="3">
    <location>
        <begin position="144"/>
        <end position="167"/>
    </location>
</feature>
<proteinExistence type="predicted"/>
<evidence type="ECO:0000259" key="4">
    <source>
        <dbReference type="PROSITE" id="PS51525"/>
    </source>
</evidence>
<dbReference type="Gene3D" id="1.20.1270.220">
    <property type="match status" value="2"/>
</dbReference>
<dbReference type="PROSITE" id="PS51525">
    <property type="entry name" value="NET"/>
    <property type="match status" value="2"/>
</dbReference>
<sequence>MGADLRSLRDVRGHAGAAIVHKQAAASAQQDDRGHMSVALQQELANRLMKMDETKMKSVLEVIVDCQNTEMIDENGEVVVDFELLTPFTLWKLYDFAQQSAQTANVVALDSTSPTMNSSHRHFTEGVAVHSYEPASLEADSKASLPQPTSSGGCSSQRKLSQPASNKQQQQQQEDDRGEMPMALMQEMANSLGQMDETGMNDVLQIVRDCQDVDLTNADGEVELDFDLLKPVTLWKLYDFTKRTAQTANGVVDESNTSEAESDDWVLVALQPATV</sequence>
<reference evidence="5 6" key="1">
    <citation type="submission" date="2024-06" db="EMBL/GenBank/DDBJ databases">
        <authorList>
            <person name="Kraege A."/>
            <person name="Thomma B."/>
        </authorList>
    </citation>
    <scope>NUCLEOTIDE SEQUENCE [LARGE SCALE GENOMIC DNA]</scope>
</reference>
<feature type="domain" description="NET" evidence="4">
    <location>
        <begin position="26"/>
        <end position="108"/>
    </location>
</feature>
<evidence type="ECO:0000256" key="3">
    <source>
        <dbReference type="SAM" id="MobiDB-lite"/>
    </source>
</evidence>
<evidence type="ECO:0000313" key="5">
    <source>
        <dbReference type="EMBL" id="CAL5219876.1"/>
    </source>
</evidence>
<dbReference type="InterPro" id="IPR038336">
    <property type="entry name" value="NET_sf"/>
</dbReference>
<keyword evidence="1" id="KW-0805">Transcription regulation</keyword>
<dbReference type="Pfam" id="PF17035">
    <property type="entry name" value="BET"/>
    <property type="match status" value="2"/>
</dbReference>
<evidence type="ECO:0000256" key="2">
    <source>
        <dbReference type="ARBA" id="ARBA00023163"/>
    </source>
</evidence>
<evidence type="ECO:0000256" key="1">
    <source>
        <dbReference type="ARBA" id="ARBA00023015"/>
    </source>
</evidence>
<dbReference type="Proteomes" id="UP001497392">
    <property type="component" value="Unassembled WGS sequence"/>
</dbReference>
<feature type="domain" description="NET" evidence="4">
    <location>
        <begin position="170"/>
        <end position="252"/>
    </location>
</feature>
<dbReference type="EMBL" id="CAXHTA020000002">
    <property type="protein sequence ID" value="CAL5219876.1"/>
    <property type="molecule type" value="Genomic_DNA"/>
</dbReference>
<gene>
    <name evidence="5" type="primary">g1798</name>
    <name evidence="5" type="ORF">VP750_LOCUS1535</name>
</gene>
<accession>A0ABP1FLT2</accession>
<dbReference type="InterPro" id="IPR027353">
    <property type="entry name" value="NET_dom"/>
</dbReference>
<name>A0ABP1FLT2_9CHLO</name>
<protein>
    <submittedName>
        <fullName evidence="5">G1798 protein</fullName>
    </submittedName>
</protein>
<comment type="caution">
    <text evidence="5">The sequence shown here is derived from an EMBL/GenBank/DDBJ whole genome shotgun (WGS) entry which is preliminary data.</text>
</comment>
<dbReference type="PANTHER" id="PTHR45926">
    <property type="entry name" value="OSJNBA0053K19.4 PROTEIN"/>
    <property type="match status" value="1"/>
</dbReference>
<evidence type="ECO:0000313" key="6">
    <source>
        <dbReference type="Proteomes" id="UP001497392"/>
    </source>
</evidence>
<organism evidence="5 6">
    <name type="scientific">Coccomyxa viridis</name>
    <dbReference type="NCBI Taxonomy" id="1274662"/>
    <lineage>
        <taxon>Eukaryota</taxon>
        <taxon>Viridiplantae</taxon>
        <taxon>Chlorophyta</taxon>
        <taxon>core chlorophytes</taxon>
        <taxon>Trebouxiophyceae</taxon>
        <taxon>Trebouxiophyceae incertae sedis</taxon>
        <taxon>Coccomyxaceae</taxon>
        <taxon>Coccomyxa</taxon>
    </lineage>
</organism>
<feature type="region of interest" description="Disordered" evidence="3">
    <location>
        <begin position="138"/>
        <end position="177"/>
    </location>
</feature>
<keyword evidence="2" id="KW-0804">Transcription</keyword>